<feature type="binding site" evidence="10">
    <location>
        <begin position="185"/>
        <end position="187"/>
    </location>
    <ligand>
        <name>substrate</name>
    </ligand>
</feature>
<dbReference type="GO" id="GO:0008270">
    <property type="term" value="F:zinc ion binding"/>
    <property type="evidence" value="ECO:0007669"/>
    <property type="project" value="UniProtKB-UniRule"/>
</dbReference>
<dbReference type="GO" id="GO:0009229">
    <property type="term" value="P:thiamine diphosphate biosynthetic process"/>
    <property type="evidence" value="ECO:0007669"/>
    <property type="project" value="UniProtKB-UniRule"/>
</dbReference>
<dbReference type="Gene3D" id="3.20.20.540">
    <property type="entry name" value="Radical SAM ThiC family, central domain"/>
    <property type="match status" value="1"/>
</dbReference>
<feature type="binding site" evidence="10">
    <location>
        <position position="124"/>
    </location>
    <ligand>
        <name>substrate</name>
    </ligand>
</feature>
<feature type="binding site" evidence="10">
    <location>
        <position position="95"/>
    </location>
    <ligand>
        <name>substrate</name>
    </ligand>
</feature>
<dbReference type="InterPro" id="IPR038521">
    <property type="entry name" value="ThiC/Bza_core_dom"/>
</dbReference>
<comment type="catalytic activity">
    <reaction evidence="10">
        <text>5-amino-1-(5-phospho-beta-D-ribosyl)imidazole + S-adenosyl-L-methionine = 4-amino-2-methyl-5-(phosphooxymethyl)pyrimidine + CO + 5'-deoxyadenosine + formate + L-methionine + 3 H(+)</text>
        <dbReference type="Rhea" id="RHEA:24840"/>
        <dbReference type="ChEBI" id="CHEBI:15378"/>
        <dbReference type="ChEBI" id="CHEBI:15740"/>
        <dbReference type="ChEBI" id="CHEBI:17245"/>
        <dbReference type="ChEBI" id="CHEBI:17319"/>
        <dbReference type="ChEBI" id="CHEBI:57844"/>
        <dbReference type="ChEBI" id="CHEBI:58354"/>
        <dbReference type="ChEBI" id="CHEBI:59789"/>
        <dbReference type="ChEBI" id="CHEBI:137981"/>
        <dbReference type="EC" id="4.1.99.17"/>
    </reaction>
</comment>
<evidence type="ECO:0000256" key="10">
    <source>
        <dbReference type="HAMAP-Rule" id="MF_00089"/>
    </source>
</evidence>
<evidence type="ECO:0000256" key="3">
    <source>
        <dbReference type="ARBA" id="ARBA00022691"/>
    </source>
</evidence>
<feature type="binding site" evidence="10">
    <location>
        <position position="409"/>
    </location>
    <ligand>
        <name>[4Fe-4S] cluster</name>
        <dbReference type="ChEBI" id="CHEBI:49883"/>
        <note>4Fe-4S-S-AdoMet</note>
    </ligand>
</feature>
<keyword evidence="7 10" id="KW-0408">Iron</keyword>
<dbReference type="HAMAP" id="MF_00089">
    <property type="entry name" value="ThiC"/>
    <property type="match status" value="1"/>
</dbReference>
<comment type="function">
    <text evidence="1 10">Catalyzes the synthesis of the hydroxymethylpyrimidine phosphate (HMP-P) moiety of thiamine from aminoimidazole ribotide (AIR) in a radical S-adenosyl-L-methionine (SAM)-dependent reaction.</text>
</comment>
<keyword evidence="9 10" id="KW-0456">Lyase</keyword>
<sequence length="465" mass="51941">MTQMQAARQGIVTEEMRIVAQDEGVDAEWLREQIAKGRVVIPRNINHPNYYPIGIGEGLRTKVNANIGTSPDHVDLDEELLKVEVCERYGADTIMDLSTGGDLDFIRVTILNRWRKPLGTVPIYQVAWELLREGKSITEMDPEHLFEVIERQARQGVDYMTLHCGVTREAVRIFVQQNRTCGMVSRGGSLLAHWMAHHRAENPLYEQFDRLLDICAKYDVTISLGDGLRPGAIADAGDAAQWFENFVLGELTLRAWDAGVQVMIEGPGHVPIHHIDAHIKMMKRLCYGAPIYVLGPLTCDIGAGYDHITGAIGGAIAAAAGADFLCYITPAEHLRLPDPEDVRQGIIATRIAAHSGDIAKGVKGAWERNLEMSKARYRLDWETMFALAIDPDKAREYRLMSEDYEKGVCTMCGDFCAYVSSMNTERKTLKALAEEMAQGDGNDRKRVDPKEKVLRHLREKLGSLV</sequence>
<dbReference type="SFLD" id="SFLDF00407">
    <property type="entry name" value="phosphomethylpyrimidine_syntha"/>
    <property type="match status" value="1"/>
</dbReference>
<dbReference type="FunFam" id="3.20.20.540:FF:000001">
    <property type="entry name" value="Phosphomethylpyrimidine synthase"/>
    <property type="match status" value="1"/>
</dbReference>
<dbReference type="GO" id="GO:0009228">
    <property type="term" value="P:thiamine biosynthetic process"/>
    <property type="evidence" value="ECO:0007669"/>
    <property type="project" value="UniProtKB-UniRule"/>
</dbReference>
<feature type="binding site" evidence="10">
    <location>
        <position position="265"/>
    </location>
    <ligand>
        <name>substrate</name>
    </ligand>
</feature>
<comment type="pathway">
    <text evidence="10">Cofactor biosynthesis; thiamine diphosphate biosynthesis.</text>
</comment>
<evidence type="ECO:0000256" key="1">
    <source>
        <dbReference type="ARBA" id="ARBA00003175"/>
    </source>
</evidence>
<comment type="cofactor">
    <cofactor evidence="10">
        <name>[4Fe-4S] cluster</name>
        <dbReference type="ChEBI" id="CHEBI:49883"/>
    </cofactor>
    <text evidence="10">Binds 1 [4Fe-4S] cluster per subunit. The cluster is coordinated with 3 cysteines and an exchangeable S-adenosyl-L-methionine.</text>
</comment>
<evidence type="ECO:0000256" key="7">
    <source>
        <dbReference type="ARBA" id="ARBA00023004"/>
    </source>
</evidence>
<evidence type="ECO:0000256" key="6">
    <source>
        <dbReference type="ARBA" id="ARBA00022977"/>
    </source>
</evidence>
<dbReference type="NCBIfam" id="TIGR00190">
    <property type="entry name" value="thiC"/>
    <property type="match status" value="1"/>
</dbReference>
<dbReference type="GO" id="GO:0051539">
    <property type="term" value="F:4 iron, 4 sulfur cluster binding"/>
    <property type="evidence" value="ECO:0007669"/>
    <property type="project" value="UniProtKB-KW"/>
</dbReference>
<name>A0A2H5XDG5_9BACT</name>
<keyword evidence="3 10" id="KW-0949">S-adenosyl-L-methionine</keyword>
<dbReference type="SFLD" id="SFLDS00113">
    <property type="entry name" value="Radical_SAM_Phosphomethylpyrim"/>
    <property type="match status" value="1"/>
</dbReference>
<keyword evidence="2 10" id="KW-0004">4Fe-4S</keyword>
<evidence type="ECO:0000256" key="5">
    <source>
        <dbReference type="ARBA" id="ARBA00022833"/>
    </source>
</evidence>
<gene>
    <name evidence="10 11" type="primary">thiC</name>
    <name evidence="11" type="ORF">HRbin17_01738</name>
</gene>
<feature type="binding site" evidence="10">
    <location>
        <position position="66"/>
    </location>
    <ligand>
        <name>substrate</name>
    </ligand>
</feature>
<dbReference type="AlphaFoldDB" id="A0A2H5XDG5"/>
<dbReference type="Pfam" id="PF01964">
    <property type="entry name" value="ThiC_Rad_SAM"/>
    <property type="match status" value="1"/>
</dbReference>
<feature type="binding site" evidence="10">
    <location>
        <begin position="226"/>
        <end position="229"/>
    </location>
    <ligand>
        <name>substrate</name>
    </ligand>
</feature>
<accession>A0A2H5XDG5</accession>
<feature type="binding site" evidence="10">
    <location>
        <position position="333"/>
    </location>
    <ligand>
        <name>Zn(2+)</name>
        <dbReference type="ChEBI" id="CHEBI:29105"/>
    </ligand>
</feature>
<dbReference type="PANTHER" id="PTHR30557:SF1">
    <property type="entry name" value="PHOSPHOMETHYLPYRIMIDINE SYNTHASE, CHLOROPLASTIC"/>
    <property type="match status" value="1"/>
</dbReference>
<evidence type="ECO:0000256" key="2">
    <source>
        <dbReference type="ARBA" id="ARBA00022485"/>
    </source>
</evidence>
<proteinExistence type="inferred from homology"/>
<reference evidence="12" key="1">
    <citation type="submission" date="2017-09" db="EMBL/GenBank/DDBJ databases">
        <title>Metaegenomics of thermophilic ammonia-oxidizing enrichment culture.</title>
        <authorList>
            <person name="Kato S."/>
            <person name="Suzuki K."/>
        </authorList>
    </citation>
    <scope>NUCLEOTIDE SEQUENCE [LARGE SCALE GENOMIC DNA]</scope>
</reference>
<keyword evidence="6 10" id="KW-0784">Thiamine biosynthesis</keyword>
<dbReference type="EMBL" id="BEHT01000023">
    <property type="protein sequence ID" value="GBC99216.1"/>
    <property type="molecule type" value="Genomic_DNA"/>
</dbReference>
<keyword evidence="5 10" id="KW-0862">Zinc</keyword>
<evidence type="ECO:0000256" key="4">
    <source>
        <dbReference type="ARBA" id="ARBA00022723"/>
    </source>
</evidence>
<evidence type="ECO:0000313" key="11">
    <source>
        <dbReference type="EMBL" id="GBC99216.1"/>
    </source>
</evidence>
<dbReference type="PANTHER" id="PTHR30557">
    <property type="entry name" value="THIAMINE BIOSYNTHESIS PROTEIN THIC"/>
    <property type="match status" value="1"/>
</dbReference>
<feature type="binding site" evidence="10">
    <location>
        <position position="269"/>
    </location>
    <ligand>
        <name>Zn(2+)</name>
        <dbReference type="ChEBI" id="CHEBI:29105"/>
    </ligand>
</feature>
<keyword evidence="8 10" id="KW-0411">Iron-sulfur</keyword>
<comment type="caution">
    <text evidence="11">The sequence shown here is derived from an EMBL/GenBank/DDBJ whole genome shotgun (WGS) entry which is preliminary data.</text>
</comment>
<feature type="binding site" evidence="10">
    <location>
        <position position="412"/>
    </location>
    <ligand>
        <name>[4Fe-4S] cluster</name>
        <dbReference type="ChEBI" id="CHEBI:49883"/>
        <note>4Fe-4S-S-AdoMet</note>
    </ligand>
</feature>
<keyword evidence="4 10" id="KW-0479">Metal-binding</keyword>
<dbReference type="SFLD" id="SFLDG01114">
    <property type="entry name" value="phosphomethylpyrimidine_syntha"/>
    <property type="match status" value="1"/>
</dbReference>
<feature type="binding site" evidence="10">
    <location>
        <position position="292"/>
    </location>
    <ligand>
        <name>substrate</name>
    </ligand>
</feature>
<feature type="binding site" evidence="10">
    <location>
        <position position="416"/>
    </location>
    <ligand>
        <name>[4Fe-4S] cluster</name>
        <dbReference type="ChEBI" id="CHEBI:49883"/>
        <note>4Fe-4S-S-AdoMet</note>
    </ligand>
</feature>
<dbReference type="UniPathway" id="UPA00060"/>
<dbReference type="EC" id="4.1.99.17" evidence="10"/>
<dbReference type="NCBIfam" id="NF009895">
    <property type="entry name" value="PRK13352.1"/>
    <property type="match status" value="1"/>
</dbReference>
<dbReference type="Gene3D" id="6.10.250.620">
    <property type="match status" value="1"/>
</dbReference>
<comment type="similarity">
    <text evidence="10">Belongs to the ThiC family.</text>
</comment>
<evidence type="ECO:0000313" key="12">
    <source>
        <dbReference type="Proteomes" id="UP000236173"/>
    </source>
</evidence>
<evidence type="ECO:0000256" key="9">
    <source>
        <dbReference type="ARBA" id="ARBA00023239"/>
    </source>
</evidence>
<feature type="binding site" evidence="10">
    <location>
        <position position="163"/>
    </location>
    <ligand>
        <name>substrate</name>
    </ligand>
</feature>
<dbReference type="InterPro" id="IPR037509">
    <property type="entry name" value="ThiC"/>
</dbReference>
<dbReference type="GO" id="GO:0070284">
    <property type="term" value="F:phosphomethylpyrimidine synthase activity"/>
    <property type="evidence" value="ECO:0007669"/>
    <property type="project" value="UniProtKB-EC"/>
</dbReference>
<organism evidence="11 12">
    <name type="scientific">Candidatus Fervidibacter japonicus</name>
    <dbReference type="NCBI Taxonomy" id="2035412"/>
    <lineage>
        <taxon>Bacteria</taxon>
        <taxon>Candidatus Fervidibacterota</taxon>
        <taxon>Candidatus Fervidibacter</taxon>
    </lineage>
</organism>
<dbReference type="InterPro" id="IPR002817">
    <property type="entry name" value="ThiC/BzaA/B"/>
</dbReference>
<evidence type="ECO:0000256" key="8">
    <source>
        <dbReference type="ARBA" id="ARBA00023014"/>
    </source>
</evidence>
<protein>
    <recommendedName>
        <fullName evidence="10">Phosphomethylpyrimidine synthase</fullName>
        <ecNumber evidence="10">4.1.99.17</ecNumber>
    </recommendedName>
    <alternativeName>
        <fullName evidence="10">Hydroxymethylpyrimidine phosphate synthase</fullName>
        <shortName evidence="10">HMP-P synthase</shortName>
        <shortName evidence="10">HMP-phosphate synthase</shortName>
        <shortName evidence="10">HMPP synthase</shortName>
    </alternativeName>
    <alternativeName>
        <fullName evidence="10">Thiamine biosynthesis protein ThiC</fullName>
    </alternativeName>
</protein>
<dbReference type="Proteomes" id="UP000236173">
    <property type="component" value="Unassembled WGS sequence"/>
</dbReference>